<name>A1ZHF6_MICM2</name>
<keyword evidence="1" id="KW-0472">Membrane</keyword>
<evidence type="ECO:0000313" key="2">
    <source>
        <dbReference type="EMBL" id="EAY30425.1"/>
    </source>
</evidence>
<keyword evidence="3" id="KW-1185">Reference proteome</keyword>
<comment type="caution">
    <text evidence="2">The sequence shown here is derived from an EMBL/GenBank/DDBJ whole genome shotgun (WGS) entry which is preliminary data.</text>
</comment>
<dbReference type="Proteomes" id="UP000004095">
    <property type="component" value="Unassembled WGS sequence"/>
</dbReference>
<protein>
    <submittedName>
        <fullName evidence="2">Uncharacterized protein</fullName>
    </submittedName>
</protein>
<dbReference type="EMBL" id="AAWS01000007">
    <property type="protein sequence ID" value="EAY30425.1"/>
    <property type="molecule type" value="Genomic_DNA"/>
</dbReference>
<gene>
    <name evidence="2" type="ORF">M23134_08254</name>
</gene>
<accession>A1ZHF6</accession>
<evidence type="ECO:0000313" key="3">
    <source>
        <dbReference type="Proteomes" id="UP000004095"/>
    </source>
</evidence>
<dbReference type="AlphaFoldDB" id="A1ZHF6"/>
<keyword evidence="1" id="KW-0812">Transmembrane</keyword>
<keyword evidence="1" id="KW-1133">Transmembrane helix</keyword>
<reference evidence="2 3" key="1">
    <citation type="submission" date="2007-01" db="EMBL/GenBank/DDBJ databases">
        <authorList>
            <person name="Haygood M."/>
            <person name="Podell S."/>
            <person name="Anderson C."/>
            <person name="Hopkinson B."/>
            <person name="Roe K."/>
            <person name="Barbeau K."/>
            <person name="Gaasterland T."/>
            <person name="Ferriera S."/>
            <person name="Johnson J."/>
            <person name="Kravitz S."/>
            <person name="Beeson K."/>
            <person name="Sutton G."/>
            <person name="Rogers Y.-H."/>
            <person name="Friedman R."/>
            <person name="Frazier M."/>
            <person name="Venter J.C."/>
        </authorList>
    </citation>
    <scope>NUCLEOTIDE SEQUENCE [LARGE SCALE GENOMIC DNA]</scope>
    <source>
        <strain evidence="2 3">ATCC 23134</strain>
    </source>
</reference>
<proteinExistence type="predicted"/>
<dbReference type="OrthoDB" id="156718at2"/>
<evidence type="ECO:0000256" key="1">
    <source>
        <dbReference type="SAM" id="Phobius"/>
    </source>
</evidence>
<organism evidence="2 3">
    <name type="scientific">Microscilla marina ATCC 23134</name>
    <dbReference type="NCBI Taxonomy" id="313606"/>
    <lineage>
        <taxon>Bacteria</taxon>
        <taxon>Pseudomonadati</taxon>
        <taxon>Bacteroidota</taxon>
        <taxon>Cytophagia</taxon>
        <taxon>Cytophagales</taxon>
        <taxon>Microscillaceae</taxon>
        <taxon>Microscilla</taxon>
    </lineage>
</organism>
<dbReference type="RefSeq" id="WP_002695451.1">
    <property type="nucleotide sequence ID" value="NZ_AAWS01000007.1"/>
</dbReference>
<sequence length="46" mass="5491">MKLYVQHQQEYSRGELLLRTFFGWLYIGIPYFFLSLIPAIIGAFYS</sequence>
<feature type="transmembrane region" description="Helical" evidence="1">
    <location>
        <begin position="21"/>
        <end position="45"/>
    </location>
</feature>